<evidence type="ECO:0000256" key="1">
    <source>
        <dbReference type="ARBA" id="ARBA00023015"/>
    </source>
</evidence>
<gene>
    <name evidence="5" type="ORF">ACFPQ5_17275</name>
</gene>
<evidence type="ECO:0000313" key="6">
    <source>
        <dbReference type="Proteomes" id="UP001596101"/>
    </source>
</evidence>
<keyword evidence="3" id="KW-0804">Transcription</keyword>
<dbReference type="CDD" id="cd07377">
    <property type="entry name" value="WHTH_GntR"/>
    <property type="match status" value="1"/>
</dbReference>
<dbReference type="SUPFAM" id="SSF46785">
    <property type="entry name" value="Winged helix' DNA-binding domain"/>
    <property type="match status" value="1"/>
</dbReference>
<accession>A0ABW0MRS4</accession>
<dbReference type="Proteomes" id="UP001596101">
    <property type="component" value="Unassembled WGS sequence"/>
</dbReference>
<evidence type="ECO:0000256" key="2">
    <source>
        <dbReference type="ARBA" id="ARBA00023125"/>
    </source>
</evidence>
<dbReference type="PANTHER" id="PTHR38445">
    <property type="entry name" value="HTH-TYPE TRANSCRIPTIONAL REPRESSOR YTRA"/>
    <property type="match status" value="1"/>
</dbReference>
<dbReference type="InterPro" id="IPR036388">
    <property type="entry name" value="WH-like_DNA-bd_sf"/>
</dbReference>
<dbReference type="PANTHER" id="PTHR38445:SF9">
    <property type="entry name" value="HTH-TYPE TRANSCRIPTIONAL REPRESSOR YTRA"/>
    <property type="match status" value="1"/>
</dbReference>
<evidence type="ECO:0000313" key="5">
    <source>
        <dbReference type="EMBL" id="MFC5479952.1"/>
    </source>
</evidence>
<dbReference type="SMART" id="SM00345">
    <property type="entry name" value="HTH_GNTR"/>
    <property type="match status" value="1"/>
</dbReference>
<dbReference type="RefSeq" id="WP_379758382.1">
    <property type="nucleotide sequence ID" value="NZ_JBHSMR010000013.1"/>
</dbReference>
<proteinExistence type="predicted"/>
<dbReference type="InterPro" id="IPR036390">
    <property type="entry name" value="WH_DNA-bd_sf"/>
</dbReference>
<protein>
    <submittedName>
        <fullName evidence="5">GntR family transcriptional regulator</fullName>
    </submittedName>
</protein>
<keyword evidence="6" id="KW-1185">Reference proteome</keyword>
<sequence>MTRRTPLLINISPGDPRPIVKQIVDGVRRLVASGELPVGAAVPSVRGLAQQLTINPNTVAKAYNELTNEGWLDARPGLGLFVAPPRQRLSEDERARRLDDAVVRFTGDVIGLGYAPDTVLRRVADELAQCAPKKTA</sequence>
<dbReference type="Pfam" id="PF00392">
    <property type="entry name" value="GntR"/>
    <property type="match status" value="1"/>
</dbReference>
<evidence type="ECO:0000256" key="3">
    <source>
        <dbReference type="ARBA" id="ARBA00023163"/>
    </source>
</evidence>
<reference evidence="6" key="1">
    <citation type="journal article" date="2019" name="Int. J. Syst. Evol. Microbiol.">
        <title>The Global Catalogue of Microorganisms (GCM) 10K type strain sequencing project: providing services to taxonomists for standard genome sequencing and annotation.</title>
        <authorList>
            <consortium name="The Broad Institute Genomics Platform"/>
            <consortium name="The Broad Institute Genome Sequencing Center for Infectious Disease"/>
            <person name="Wu L."/>
            <person name="Ma J."/>
        </authorList>
    </citation>
    <scope>NUCLEOTIDE SEQUENCE [LARGE SCALE GENOMIC DNA]</scope>
    <source>
        <strain evidence="6">CCUG 43111</strain>
    </source>
</reference>
<dbReference type="Gene3D" id="1.10.10.10">
    <property type="entry name" value="Winged helix-like DNA-binding domain superfamily/Winged helix DNA-binding domain"/>
    <property type="match status" value="1"/>
</dbReference>
<comment type="caution">
    <text evidence="5">The sequence shown here is derived from an EMBL/GenBank/DDBJ whole genome shotgun (WGS) entry which is preliminary data.</text>
</comment>
<keyword evidence="2" id="KW-0238">DNA-binding</keyword>
<dbReference type="EMBL" id="JBHSMR010000013">
    <property type="protein sequence ID" value="MFC5479952.1"/>
    <property type="molecule type" value="Genomic_DNA"/>
</dbReference>
<feature type="domain" description="HTH gntR-type" evidence="4">
    <location>
        <begin position="17"/>
        <end position="85"/>
    </location>
</feature>
<name>A0ABW0MRS4_9BURK</name>
<dbReference type="InterPro" id="IPR000524">
    <property type="entry name" value="Tscrpt_reg_HTH_GntR"/>
</dbReference>
<keyword evidence="1" id="KW-0805">Transcription regulation</keyword>
<dbReference type="PROSITE" id="PS50949">
    <property type="entry name" value="HTH_GNTR"/>
    <property type="match status" value="1"/>
</dbReference>
<organism evidence="5 6">
    <name type="scientific">Massilia suwonensis</name>
    <dbReference type="NCBI Taxonomy" id="648895"/>
    <lineage>
        <taxon>Bacteria</taxon>
        <taxon>Pseudomonadati</taxon>
        <taxon>Pseudomonadota</taxon>
        <taxon>Betaproteobacteria</taxon>
        <taxon>Burkholderiales</taxon>
        <taxon>Oxalobacteraceae</taxon>
        <taxon>Telluria group</taxon>
        <taxon>Massilia</taxon>
    </lineage>
</organism>
<evidence type="ECO:0000259" key="4">
    <source>
        <dbReference type="PROSITE" id="PS50949"/>
    </source>
</evidence>